<dbReference type="SUPFAM" id="SSF53187">
    <property type="entry name" value="Zn-dependent exopeptidases"/>
    <property type="match status" value="1"/>
</dbReference>
<evidence type="ECO:0000259" key="6">
    <source>
        <dbReference type="SMART" id="SM00646"/>
    </source>
</evidence>
<proteinExistence type="predicted"/>
<name>A0A921NRA7_9RHOB</name>
<dbReference type="InterPro" id="IPR050695">
    <property type="entry name" value="N-acetylmuramoyl_amidase_3"/>
</dbReference>
<feature type="chain" id="PRO_5038139069" description="N-acetylmuramoyl-L-alanine amidase" evidence="5">
    <location>
        <begin position="27"/>
        <end position="417"/>
    </location>
</feature>
<keyword evidence="5" id="KW-0732">Signal</keyword>
<dbReference type="PANTHER" id="PTHR30404:SF0">
    <property type="entry name" value="N-ACETYLMURAMOYL-L-ALANINE AMIDASE AMIC"/>
    <property type="match status" value="1"/>
</dbReference>
<dbReference type="GO" id="GO:0009253">
    <property type="term" value="P:peptidoglycan catabolic process"/>
    <property type="evidence" value="ECO:0007669"/>
    <property type="project" value="InterPro"/>
</dbReference>
<evidence type="ECO:0000256" key="4">
    <source>
        <dbReference type="SAM" id="MobiDB-lite"/>
    </source>
</evidence>
<organism evidence="7 8">
    <name type="scientific">Profundibacterium mesophilum KAUST100406-0324</name>
    <dbReference type="NCBI Taxonomy" id="1037889"/>
    <lineage>
        <taxon>Bacteria</taxon>
        <taxon>Pseudomonadati</taxon>
        <taxon>Pseudomonadota</taxon>
        <taxon>Alphaproteobacteria</taxon>
        <taxon>Rhodobacterales</taxon>
        <taxon>Roseobacteraceae</taxon>
        <taxon>Profundibacterium</taxon>
    </lineage>
</organism>
<sequence>MKVCNMAALAGLCLALAMGQPGASGAQPFGDDVPLTALARPVAAQSEIVDFGAVLQITLALSQPVPWRVFTLDAPPRLILDFNEVDFTGAALEERVASDRIAALRYGAFAEGWSRMVIALAEPMIVETAGLTAAGPSGRAIMKLQLAPTDARRFAELAGPPPGSDLSRPRAVEMPKARARRTGERPLRVVLDPGHGGIDPGAEVDALDEADLMLTFALELAQVLRAAGMEVSLTREEDVFVPLEARVSFARKVEADAFLSLHADALAEGNASGASVYTLSAAATDEASARLAERHDRADLLSGVDLTYHDDAVATVLMDLARLETEPRSDRLADALVAGIAAQTGDMHKRPRLRAGFSVLKAPDIPSALIELGFLSSRSDLERLTSPAWRGRAAAGIRDALLAWGEEDAREGELLRR</sequence>
<dbReference type="AlphaFoldDB" id="A0A921NRA7"/>
<dbReference type="GO" id="GO:0008745">
    <property type="term" value="F:N-acetylmuramoyl-L-alanine amidase activity"/>
    <property type="evidence" value="ECO:0007669"/>
    <property type="project" value="UniProtKB-EC"/>
</dbReference>
<dbReference type="InterPro" id="IPR021731">
    <property type="entry name" value="AMIN_dom"/>
</dbReference>
<gene>
    <name evidence="7" type="primary">amiC</name>
    <name evidence="7" type="ORF">PMES_00138</name>
</gene>
<dbReference type="InterPro" id="IPR002508">
    <property type="entry name" value="MurNAc-LAA_cat"/>
</dbReference>
<evidence type="ECO:0000256" key="3">
    <source>
        <dbReference type="ARBA" id="ARBA00022801"/>
    </source>
</evidence>
<evidence type="ECO:0000256" key="1">
    <source>
        <dbReference type="ARBA" id="ARBA00001561"/>
    </source>
</evidence>
<feature type="domain" description="MurNAc-LAA" evidence="6">
    <location>
        <begin position="247"/>
        <end position="402"/>
    </location>
</feature>
<protein>
    <recommendedName>
        <fullName evidence="2">N-acetylmuramoyl-L-alanine amidase</fullName>
        <ecNumber evidence="2">3.5.1.28</ecNumber>
    </recommendedName>
</protein>
<evidence type="ECO:0000313" key="8">
    <source>
        <dbReference type="Proteomes" id="UP000698242"/>
    </source>
</evidence>
<feature type="region of interest" description="Disordered" evidence="4">
    <location>
        <begin position="158"/>
        <end position="179"/>
    </location>
</feature>
<dbReference type="Proteomes" id="UP000698242">
    <property type="component" value="Unassembled WGS sequence"/>
</dbReference>
<keyword evidence="8" id="KW-1185">Reference proteome</keyword>
<comment type="catalytic activity">
    <reaction evidence="1">
        <text>Hydrolyzes the link between N-acetylmuramoyl residues and L-amino acid residues in certain cell-wall glycopeptides.</text>
        <dbReference type="EC" id="3.5.1.28"/>
    </reaction>
</comment>
<dbReference type="Pfam" id="PF11741">
    <property type="entry name" value="AMIN"/>
    <property type="match status" value="1"/>
</dbReference>
<dbReference type="GO" id="GO:0030288">
    <property type="term" value="C:outer membrane-bounded periplasmic space"/>
    <property type="evidence" value="ECO:0007669"/>
    <property type="project" value="TreeGrafter"/>
</dbReference>
<evidence type="ECO:0000313" key="7">
    <source>
        <dbReference type="EMBL" id="KAF0677631.1"/>
    </source>
</evidence>
<reference evidence="7" key="1">
    <citation type="submission" date="2013-03" db="EMBL/GenBank/DDBJ databases">
        <title>Genome Sequence of the Profundibacterium mesophilum strain KAUST100406-0324T from Red Sea, a novel genus in the family Rhodobacteraceae.</title>
        <authorList>
            <person name="Essack M."/>
            <person name="Alam I."/>
            <person name="Lafi F."/>
            <person name="Alawi W."/>
            <person name="Kamanu F."/>
            <person name="Al-Suwailem A."/>
            <person name="Lee O.O."/>
            <person name="Xu Y."/>
            <person name="Bajic V."/>
            <person name="Qian P.-Y."/>
            <person name="Archer J."/>
        </authorList>
    </citation>
    <scope>NUCLEOTIDE SEQUENCE</scope>
    <source>
        <strain evidence="7">KAUST100406-0324</strain>
    </source>
</reference>
<comment type="caution">
    <text evidence="7">The sequence shown here is derived from an EMBL/GenBank/DDBJ whole genome shotgun (WGS) entry which is preliminary data.</text>
</comment>
<dbReference type="EC" id="3.5.1.28" evidence="2"/>
<feature type="compositionally biased region" description="Basic and acidic residues" evidence="4">
    <location>
        <begin position="167"/>
        <end position="179"/>
    </location>
</feature>
<feature type="signal peptide" evidence="5">
    <location>
        <begin position="1"/>
        <end position="26"/>
    </location>
</feature>
<dbReference type="Gene3D" id="2.60.40.3500">
    <property type="match status" value="1"/>
</dbReference>
<evidence type="ECO:0000256" key="2">
    <source>
        <dbReference type="ARBA" id="ARBA00011901"/>
    </source>
</evidence>
<dbReference type="EMBL" id="APKE01000001">
    <property type="protein sequence ID" value="KAF0677631.1"/>
    <property type="molecule type" value="Genomic_DNA"/>
</dbReference>
<accession>A0A921NRA7</accession>
<dbReference type="CDD" id="cd02696">
    <property type="entry name" value="MurNAc-LAA"/>
    <property type="match status" value="1"/>
</dbReference>
<keyword evidence="3" id="KW-0378">Hydrolase</keyword>
<evidence type="ECO:0000256" key="5">
    <source>
        <dbReference type="SAM" id="SignalP"/>
    </source>
</evidence>
<dbReference type="Pfam" id="PF01520">
    <property type="entry name" value="Amidase_3"/>
    <property type="match status" value="1"/>
</dbReference>
<dbReference type="PANTHER" id="PTHR30404">
    <property type="entry name" value="N-ACETYLMURAMOYL-L-ALANINE AMIDASE"/>
    <property type="match status" value="1"/>
</dbReference>
<dbReference type="Gene3D" id="3.40.630.40">
    <property type="entry name" value="Zn-dependent exopeptidases"/>
    <property type="match status" value="1"/>
</dbReference>
<dbReference type="SMART" id="SM00646">
    <property type="entry name" value="Ami_3"/>
    <property type="match status" value="1"/>
</dbReference>